<dbReference type="Proteomes" id="UP001569414">
    <property type="component" value="Unassembled WGS sequence"/>
</dbReference>
<name>A0ABV4NS48_9GAMM</name>
<evidence type="ECO:0000313" key="1">
    <source>
        <dbReference type="EMBL" id="MFA0792014.1"/>
    </source>
</evidence>
<dbReference type="RefSeq" id="WP_299589294.1">
    <property type="nucleotide sequence ID" value="NZ_JBGMEL010000017.1"/>
</dbReference>
<gene>
    <name evidence="1" type="ORF">ACCI51_15810</name>
</gene>
<keyword evidence="2" id="KW-1185">Reference proteome</keyword>
<accession>A0ABV4NS48</accession>
<proteinExistence type="predicted"/>
<sequence>MLLSLSEKELALKQGAVSTWSMTLEEAMDKARDTWREDLSKIL</sequence>
<evidence type="ECO:0000313" key="2">
    <source>
        <dbReference type="Proteomes" id="UP001569414"/>
    </source>
</evidence>
<dbReference type="EMBL" id="JBGMEL010000017">
    <property type="protein sequence ID" value="MFA0792014.1"/>
    <property type="molecule type" value="Genomic_DNA"/>
</dbReference>
<protein>
    <submittedName>
        <fullName evidence="1">Uncharacterized protein</fullName>
    </submittedName>
</protein>
<comment type="caution">
    <text evidence="1">The sequence shown here is derived from an EMBL/GenBank/DDBJ whole genome shotgun (WGS) entry which is preliminary data.</text>
</comment>
<reference evidence="1 2" key="1">
    <citation type="submission" date="2024-08" db="EMBL/GenBank/DDBJ databases">
        <authorList>
            <person name="Ishaq N."/>
        </authorList>
    </citation>
    <scope>NUCLEOTIDE SEQUENCE [LARGE SCALE GENOMIC DNA]</scope>
    <source>
        <strain evidence="1 2">JCM 30400</strain>
    </source>
</reference>
<organism evidence="1 2">
    <name type="scientific">Microbulbifer echini</name>
    <dbReference type="NCBI Taxonomy" id="1529067"/>
    <lineage>
        <taxon>Bacteria</taxon>
        <taxon>Pseudomonadati</taxon>
        <taxon>Pseudomonadota</taxon>
        <taxon>Gammaproteobacteria</taxon>
        <taxon>Cellvibrionales</taxon>
        <taxon>Microbulbiferaceae</taxon>
        <taxon>Microbulbifer</taxon>
    </lineage>
</organism>